<protein>
    <submittedName>
        <fullName evidence="1">Uncharacterized protein</fullName>
    </submittedName>
</protein>
<dbReference type="EMBL" id="BNJQ01000018">
    <property type="protein sequence ID" value="GHP07749.1"/>
    <property type="molecule type" value="Genomic_DNA"/>
</dbReference>
<reference evidence="1" key="1">
    <citation type="submission" date="2020-10" db="EMBL/GenBank/DDBJ databases">
        <title>Unveiling of a novel bifunctional photoreceptor, Dualchrome1, isolated from a cosmopolitan green alga.</title>
        <authorList>
            <person name="Suzuki S."/>
            <person name="Kawachi M."/>
        </authorList>
    </citation>
    <scope>NUCLEOTIDE SEQUENCE</scope>
    <source>
        <strain evidence="1">NIES 2893</strain>
    </source>
</reference>
<evidence type="ECO:0000313" key="1">
    <source>
        <dbReference type="EMBL" id="GHP07749.1"/>
    </source>
</evidence>
<sequence>MLRAAFAAATGGGAAGVPGAGAVGGGVVVGGGGAGPGCVATLATPVVPGVVPCPGDASIGFTAYAAVPAPQPVYAYNSGAQGGGGAQQLPPAPSSEYYGGGNYVGGQQKQFSFVTDTTGTAAAAPTFCIPQQAQRAHSGCASEAGVEILQILGGGAPATHTTHTAMFAASLSPPSRSFLTNPITRDHRFGNAPILNNIVTATGSGPAVPDSMAFSPPQ</sequence>
<name>A0A830HRY5_9CHLO</name>
<organism evidence="1 2">
    <name type="scientific">Pycnococcus provasolii</name>
    <dbReference type="NCBI Taxonomy" id="41880"/>
    <lineage>
        <taxon>Eukaryota</taxon>
        <taxon>Viridiplantae</taxon>
        <taxon>Chlorophyta</taxon>
        <taxon>Pseudoscourfieldiophyceae</taxon>
        <taxon>Pseudoscourfieldiales</taxon>
        <taxon>Pycnococcaceae</taxon>
        <taxon>Pycnococcus</taxon>
    </lineage>
</organism>
<accession>A0A830HRY5</accession>
<gene>
    <name evidence="1" type="ORF">PPROV_000649100</name>
</gene>
<proteinExistence type="predicted"/>
<dbReference type="AlphaFoldDB" id="A0A830HRY5"/>
<comment type="caution">
    <text evidence="1">The sequence shown here is derived from an EMBL/GenBank/DDBJ whole genome shotgun (WGS) entry which is preliminary data.</text>
</comment>
<keyword evidence="2" id="KW-1185">Reference proteome</keyword>
<evidence type="ECO:0000313" key="2">
    <source>
        <dbReference type="Proteomes" id="UP000660262"/>
    </source>
</evidence>
<dbReference type="Proteomes" id="UP000660262">
    <property type="component" value="Unassembled WGS sequence"/>
</dbReference>